<dbReference type="PANTHER" id="PTHR30538:SF1">
    <property type="entry name" value="L-LYSINE 2,3-AMINOMUTASE"/>
    <property type="match status" value="1"/>
</dbReference>
<evidence type="ECO:0000313" key="19">
    <source>
        <dbReference type="Proteomes" id="UP000190625"/>
    </source>
</evidence>
<dbReference type="EC" id="5.4.3.2" evidence="5"/>
<comment type="similarity">
    <text evidence="4">Belongs to the radical SAM superfamily. KamA family.</text>
</comment>
<dbReference type="NCBIfam" id="TIGR03820">
    <property type="entry name" value="lys_2_3_AblA"/>
    <property type="match status" value="1"/>
</dbReference>
<keyword evidence="13" id="KW-0413">Isomerase</keyword>
<evidence type="ECO:0000256" key="16">
    <source>
        <dbReference type="SAM" id="MobiDB-lite"/>
    </source>
</evidence>
<feature type="binding site" evidence="14">
    <location>
        <position position="132"/>
    </location>
    <ligand>
        <name>[4Fe-4S] cluster</name>
        <dbReference type="ChEBI" id="CHEBI:49883"/>
        <note>4Fe-4S-S-AdoMet</note>
    </ligand>
</feature>
<keyword evidence="8" id="KW-0949">S-adenosyl-L-methionine</keyword>
<evidence type="ECO:0000256" key="2">
    <source>
        <dbReference type="ARBA" id="ARBA00001933"/>
    </source>
</evidence>
<evidence type="ECO:0000256" key="15">
    <source>
        <dbReference type="PIRSR" id="PIRSR603739-50"/>
    </source>
</evidence>
<dbReference type="GO" id="GO:0050066">
    <property type="term" value="F:L-lysine 2,3-aminomutase activity"/>
    <property type="evidence" value="ECO:0007669"/>
    <property type="project" value="UniProtKB-EC"/>
</dbReference>
<keyword evidence="9 14" id="KW-0479">Metal-binding</keyword>
<dbReference type="OrthoDB" id="9768064at2"/>
<keyword evidence="7 14" id="KW-0004">4Fe-4S</keyword>
<comment type="cofactor">
    <cofactor evidence="2 15">
        <name>pyridoxal 5'-phosphate</name>
        <dbReference type="ChEBI" id="CHEBI:597326"/>
    </cofactor>
</comment>
<evidence type="ECO:0000256" key="1">
    <source>
        <dbReference type="ARBA" id="ARBA00000911"/>
    </source>
</evidence>
<dbReference type="NCBIfam" id="TIGR00238">
    <property type="entry name" value="KamA family radical SAM protein"/>
    <property type="match status" value="1"/>
</dbReference>
<protein>
    <recommendedName>
        <fullName evidence="6">L-lysine 2,3-aminomutase</fullName>
        <ecNumber evidence="5">5.4.3.2</ecNumber>
    </recommendedName>
</protein>
<evidence type="ECO:0000256" key="8">
    <source>
        <dbReference type="ARBA" id="ARBA00022691"/>
    </source>
</evidence>
<evidence type="ECO:0000256" key="12">
    <source>
        <dbReference type="ARBA" id="ARBA00023014"/>
    </source>
</evidence>
<dbReference type="CDD" id="cd01335">
    <property type="entry name" value="Radical_SAM"/>
    <property type="match status" value="1"/>
</dbReference>
<keyword evidence="12 14" id="KW-0411">Iron-sulfur</keyword>
<dbReference type="PIRSF" id="PIRSF004911">
    <property type="entry name" value="DUF160"/>
    <property type="match status" value="1"/>
</dbReference>
<dbReference type="RefSeq" id="WP_078809187.1">
    <property type="nucleotide sequence ID" value="NZ_FUWM01000005.1"/>
</dbReference>
<dbReference type="SFLD" id="SFLDG01070">
    <property type="entry name" value="PLP-dependent"/>
    <property type="match status" value="1"/>
</dbReference>
<dbReference type="InterPro" id="IPR013785">
    <property type="entry name" value="Aldolase_TIM"/>
</dbReference>
<evidence type="ECO:0000256" key="3">
    <source>
        <dbReference type="ARBA" id="ARBA00001966"/>
    </source>
</evidence>
<dbReference type="Gene3D" id="6.10.140.1170">
    <property type="match status" value="1"/>
</dbReference>
<sequence length="413" mass="47253">MEDVDVSDLWDCSQEEWDDWRWQLANSITTAGELKEKFNISDQQVKQIEEAREIFPMSITPYYASLIDFDQELCPIRLQAVPQKAELEQSKYEMDDPLHEEEDSPVSGLTHRYPDRVLLMVTNKCSMFCRHCTRKRKVGDGESRVDLEQIKKGIEYIKDNPQIRDVLLSGGDPLLLDLDILEEVISELKDIPHVEIVRLGSRVPVVLPQRINDELVNRLKKYSPLWINTHFNHKKEVTPRAKEALNKLADNGFPLGNQTVLLRNVNDCPLVMKELMHELVKNRIRPYYLYQCDLSRGIEHFRTSVSTGIEIIESLIGHTSGFAVPRYVVDAPGGGGKIPITPNYLVSNSRRKTVLRNYEGDIVVYTEPEIKEDNCPEECNVCTENKEKAANGEAVEPSGVQKLLSEDTKEFSL</sequence>
<evidence type="ECO:0000256" key="7">
    <source>
        <dbReference type="ARBA" id="ARBA00022485"/>
    </source>
</evidence>
<evidence type="ECO:0000256" key="11">
    <source>
        <dbReference type="ARBA" id="ARBA00023004"/>
    </source>
</evidence>
<proteinExistence type="inferred from homology"/>
<dbReference type="SUPFAM" id="SSF102114">
    <property type="entry name" value="Radical SAM enzymes"/>
    <property type="match status" value="1"/>
</dbReference>
<keyword evidence="10 15" id="KW-0663">Pyridoxal phosphate</keyword>
<evidence type="ECO:0000256" key="9">
    <source>
        <dbReference type="ARBA" id="ARBA00022723"/>
    </source>
</evidence>
<evidence type="ECO:0000256" key="5">
    <source>
        <dbReference type="ARBA" id="ARBA00012144"/>
    </source>
</evidence>
<organism evidence="18 19">
    <name type="scientific">Selenihalanaerobacter shriftii</name>
    <dbReference type="NCBI Taxonomy" id="142842"/>
    <lineage>
        <taxon>Bacteria</taxon>
        <taxon>Bacillati</taxon>
        <taxon>Bacillota</taxon>
        <taxon>Clostridia</taxon>
        <taxon>Halanaerobiales</taxon>
        <taxon>Halobacteroidaceae</taxon>
        <taxon>Selenihalanaerobacter</taxon>
    </lineage>
</organism>
<comment type="catalytic activity">
    <reaction evidence="1">
        <text>L-lysine = (3S)-3,6-diaminohexanoate</text>
        <dbReference type="Rhea" id="RHEA:19177"/>
        <dbReference type="ChEBI" id="CHEBI:32551"/>
        <dbReference type="ChEBI" id="CHEBI:57434"/>
        <dbReference type="EC" id="5.4.3.2"/>
    </reaction>
</comment>
<feature type="compositionally biased region" description="Basic and acidic residues" evidence="16">
    <location>
        <begin position="404"/>
        <end position="413"/>
    </location>
</feature>
<dbReference type="SFLD" id="SFLDF00283">
    <property type="entry name" value="L-lysine_2_3-aminomutase_(LAM"/>
    <property type="match status" value="1"/>
</dbReference>
<dbReference type="Proteomes" id="UP000190625">
    <property type="component" value="Unassembled WGS sequence"/>
</dbReference>
<keyword evidence="11" id="KW-0408">Iron</keyword>
<comment type="cofactor">
    <cofactor evidence="3">
        <name>[4Fe-4S] cluster</name>
        <dbReference type="ChEBI" id="CHEBI:49883"/>
    </cofactor>
</comment>
<dbReference type="STRING" id="142842.SAMN02745118_00694"/>
<dbReference type="GO" id="GO:0051539">
    <property type="term" value="F:4 iron, 4 sulfur cluster binding"/>
    <property type="evidence" value="ECO:0007669"/>
    <property type="project" value="UniProtKB-KW"/>
</dbReference>
<dbReference type="AlphaFoldDB" id="A0A1T4K8Z3"/>
<evidence type="ECO:0000259" key="17">
    <source>
        <dbReference type="PROSITE" id="PS51918"/>
    </source>
</evidence>
<dbReference type="PANTHER" id="PTHR30538">
    <property type="entry name" value="LYSINE 2,3-AMINOMUTASE-RELATED"/>
    <property type="match status" value="1"/>
</dbReference>
<reference evidence="19" key="1">
    <citation type="submission" date="2017-02" db="EMBL/GenBank/DDBJ databases">
        <authorList>
            <person name="Varghese N."/>
            <person name="Submissions S."/>
        </authorList>
    </citation>
    <scope>NUCLEOTIDE SEQUENCE [LARGE SCALE GENOMIC DNA]</scope>
    <source>
        <strain evidence="19">ATCC BAA-73</strain>
    </source>
</reference>
<dbReference type="EMBL" id="FUWM01000005">
    <property type="protein sequence ID" value="SJZ38879.1"/>
    <property type="molecule type" value="Genomic_DNA"/>
</dbReference>
<dbReference type="Pfam" id="PF04055">
    <property type="entry name" value="Radical_SAM"/>
    <property type="match status" value="1"/>
</dbReference>
<accession>A0A1T4K8Z3</accession>
<evidence type="ECO:0000313" key="18">
    <source>
        <dbReference type="EMBL" id="SJZ38879.1"/>
    </source>
</evidence>
<evidence type="ECO:0000256" key="6">
    <source>
        <dbReference type="ARBA" id="ARBA00022363"/>
    </source>
</evidence>
<evidence type="ECO:0000256" key="14">
    <source>
        <dbReference type="PIRSR" id="PIRSR004911-1"/>
    </source>
</evidence>
<feature type="binding site" evidence="14">
    <location>
        <position position="125"/>
    </location>
    <ligand>
        <name>[4Fe-4S] cluster</name>
        <dbReference type="ChEBI" id="CHEBI:49883"/>
        <note>4Fe-4S-S-AdoMet</note>
    </ligand>
</feature>
<dbReference type="PROSITE" id="PS51918">
    <property type="entry name" value="RADICAL_SAM"/>
    <property type="match status" value="1"/>
</dbReference>
<gene>
    <name evidence="18" type="ORF">SAMN02745118_00694</name>
</gene>
<dbReference type="Gene3D" id="3.20.20.70">
    <property type="entry name" value="Aldolase class I"/>
    <property type="match status" value="1"/>
</dbReference>
<name>A0A1T4K8Z3_9FIRM</name>
<dbReference type="Gene3D" id="6.20.120.40">
    <property type="match status" value="1"/>
</dbReference>
<evidence type="ECO:0000256" key="13">
    <source>
        <dbReference type="ARBA" id="ARBA00023235"/>
    </source>
</evidence>
<dbReference type="InterPro" id="IPR022459">
    <property type="entry name" value="Lysine_aminomutase"/>
</dbReference>
<dbReference type="SFLD" id="SFLDS00029">
    <property type="entry name" value="Radical_SAM"/>
    <property type="match status" value="1"/>
</dbReference>
<dbReference type="InterPro" id="IPR058240">
    <property type="entry name" value="rSAM_sf"/>
</dbReference>
<dbReference type="InterPro" id="IPR025895">
    <property type="entry name" value="LAM_C_dom"/>
</dbReference>
<dbReference type="Pfam" id="PF12544">
    <property type="entry name" value="LAM_C"/>
    <property type="match status" value="1"/>
</dbReference>
<keyword evidence="19" id="KW-1185">Reference proteome</keyword>
<dbReference type="InterPro" id="IPR007197">
    <property type="entry name" value="rSAM"/>
</dbReference>
<dbReference type="FunFam" id="3.20.20.70:FF:000095">
    <property type="entry name" value="Lysine 2,3-aminomutase"/>
    <property type="match status" value="1"/>
</dbReference>
<dbReference type="GO" id="GO:0046872">
    <property type="term" value="F:metal ion binding"/>
    <property type="evidence" value="ECO:0007669"/>
    <property type="project" value="UniProtKB-KW"/>
</dbReference>
<feature type="domain" description="Radical SAM core" evidence="17">
    <location>
        <begin position="111"/>
        <end position="323"/>
    </location>
</feature>
<evidence type="ECO:0000256" key="4">
    <source>
        <dbReference type="ARBA" id="ARBA00008703"/>
    </source>
</evidence>
<dbReference type="InterPro" id="IPR003739">
    <property type="entry name" value="Lys_aminomutase/Glu_NH3_mut"/>
</dbReference>
<feature type="modified residue" description="N6-(pyridoxal phosphate)lysine" evidence="15">
    <location>
        <position position="337"/>
    </location>
</feature>
<feature type="region of interest" description="Disordered" evidence="16">
    <location>
        <begin position="386"/>
        <end position="413"/>
    </location>
</feature>
<evidence type="ECO:0000256" key="10">
    <source>
        <dbReference type="ARBA" id="ARBA00022898"/>
    </source>
</evidence>
<feature type="binding site" evidence="14">
    <location>
        <position position="129"/>
    </location>
    <ligand>
        <name>[4Fe-4S] cluster</name>
        <dbReference type="ChEBI" id="CHEBI:49883"/>
        <note>4Fe-4S-S-AdoMet</note>
    </ligand>
</feature>